<dbReference type="GO" id="GO:0004693">
    <property type="term" value="F:cyclin-dependent protein serine/threonine kinase activity"/>
    <property type="evidence" value="ECO:0007669"/>
    <property type="project" value="UniProtKB-EC"/>
</dbReference>
<dbReference type="PANTHER" id="PTHR24056">
    <property type="entry name" value="CELL DIVISION PROTEIN KINASE"/>
    <property type="match status" value="1"/>
</dbReference>
<evidence type="ECO:0000256" key="6">
    <source>
        <dbReference type="ARBA" id="ARBA00022679"/>
    </source>
</evidence>
<dbReference type="GO" id="GO:0007346">
    <property type="term" value="P:regulation of mitotic cell cycle"/>
    <property type="evidence" value="ECO:0007669"/>
    <property type="project" value="TreeGrafter"/>
</dbReference>
<keyword evidence="17" id="KW-1185">Reference proteome</keyword>
<dbReference type="GO" id="GO:0005634">
    <property type="term" value="C:nucleus"/>
    <property type="evidence" value="ECO:0007669"/>
    <property type="project" value="TreeGrafter"/>
</dbReference>
<feature type="region of interest" description="Disordered" evidence="14">
    <location>
        <begin position="1"/>
        <end position="281"/>
    </location>
</feature>
<dbReference type="Gene3D" id="3.30.200.20">
    <property type="entry name" value="Phosphorylase Kinase, domain 1"/>
    <property type="match status" value="1"/>
</dbReference>
<evidence type="ECO:0000256" key="4">
    <source>
        <dbReference type="ARBA" id="ARBA00022527"/>
    </source>
</evidence>
<keyword evidence="4" id="KW-0723">Serine/threonine-protein kinase</keyword>
<dbReference type="FunFam" id="1.10.510.10:FF:000124">
    <property type="entry name" value="cyclin-dependent kinase 11B isoform X1"/>
    <property type="match status" value="1"/>
</dbReference>
<dbReference type="SUPFAM" id="SSF56112">
    <property type="entry name" value="Protein kinase-like (PK-like)"/>
    <property type="match status" value="1"/>
</dbReference>
<evidence type="ECO:0000256" key="9">
    <source>
        <dbReference type="ARBA" id="ARBA00022840"/>
    </source>
</evidence>
<evidence type="ECO:0000256" key="8">
    <source>
        <dbReference type="ARBA" id="ARBA00022777"/>
    </source>
</evidence>
<organism evidence="18">
    <name type="scientific">Taenia asiatica</name>
    <name type="common">Asian tapeworm</name>
    <dbReference type="NCBI Taxonomy" id="60517"/>
    <lineage>
        <taxon>Eukaryota</taxon>
        <taxon>Metazoa</taxon>
        <taxon>Spiralia</taxon>
        <taxon>Lophotrochozoa</taxon>
        <taxon>Platyhelminthes</taxon>
        <taxon>Cestoda</taxon>
        <taxon>Eucestoda</taxon>
        <taxon>Cyclophyllidea</taxon>
        <taxon>Taeniidae</taxon>
        <taxon>Taenia</taxon>
    </lineage>
</organism>
<accession>A0A0R3WBX5</accession>
<reference evidence="18" key="1">
    <citation type="submission" date="2017-02" db="UniProtKB">
        <authorList>
            <consortium name="WormBaseParasite"/>
        </authorList>
    </citation>
    <scope>IDENTIFICATION</scope>
</reference>
<protein>
    <recommendedName>
        <fullName evidence="3">cyclin-dependent kinase</fullName>
        <ecNumber evidence="3">2.7.11.22</ecNumber>
    </recommendedName>
    <alternativeName>
        <fullName evidence="13">Galactosyltransferase-associated protein kinase p58/GTA</fullName>
    </alternativeName>
</protein>
<keyword evidence="9" id="KW-0067">ATP-binding</keyword>
<gene>
    <name evidence="16" type="ORF">TASK_LOCUS8167</name>
</gene>
<dbReference type="PANTHER" id="PTHR24056:SF107">
    <property type="entry name" value="CYCLIN-DEPENDENT KINASE 11A-RELATED"/>
    <property type="match status" value="1"/>
</dbReference>
<evidence type="ECO:0000256" key="5">
    <source>
        <dbReference type="ARBA" id="ARBA00022553"/>
    </source>
</evidence>
<evidence type="ECO:0000256" key="2">
    <source>
        <dbReference type="ARBA" id="ARBA00006485"/>
    </source>
</evidence>
<dbReference type="InterPro" id="IPR045267">
    <property type="entry name" value="CDK11/PITSLRE_STKc"/>
</dbReference>
<keyword evidence="6" id="KW-0808">Transferase</keyword>
<dbReference type="InterPro" id="IPR008271">
    <property type="entry name" value="Ser/Thr_kinase_AS"/>
</dbReference>
<evidence type="ECO:0000313" key="18">
    <source>
        <dbReference type="WBParaSite" id="TASK_0000816601-mRNA-1"/>
    </source>
</evidence>
<evidence type="ECO:0000256" key="11">
    <source>
        <dbReference type="ARBA" id="ARBA00047811"/>
    </source>
</evidence>
<dbReference type="Pfam" id="PF00069">
    <property type="entry name" value="Pkinase"/>
    <property type="match status" value="1"/>
</dbReference>
<evidence type="ECO:0000313" key="16">
    <source>
        <dbReference type="EMBL" id="VDK39681.1"/>
    </source>
</evidence>
<evidence type="ECO:0000256" key="10">
    <source>
        <dbReference type="ARBA" id="ARBA00023306"/>
    </source>
</evidence>
<keyword evidence="7" id="KW-0547">Nucleotide-binding</keyword>
<evidence type="ECO:0000256" key="14">
    <source>
        <dbReference type="SAM" id="MobiDB-lite"/>
    </source>
</evidence>
<evidence type="ECO:0000256" key="7">
    <source>
        <dbReference type="ARBA" id="ARBA00022741"/>
    </source>
</evidence>
<dbReference type="OrthoDB" id="647at2759"/>
<keyword evidence="5" id="KW-0597">Phosphoprotein</keyword>
<dbReference type="InterPro" id="IPR011009">
    <property type="entry name" value="Kinase-like_dom_sf"/>
</dbReference>
<feature type="domain" description="Protein kinase" evidence="15">
    <location>
        <begin position="354"/>
        <end position="640"/>
    </location>
</feature>
<dbReference type="PROSITE" id="PS00108">
    <property type="entry name" value="PROTEIN_KINASE_ST"/>
    <property type="match status" value="1"/>
</dbReference>
<dbReference type="Gene3D" id="1.10.510.10">
    <property type="entry name" value="Transferase(Phosphotransferase) domain 1"/>
    <property type="match status" value="1"/>
</dbReference>
<dbReference type="AlphaFoldDB" id="A0A0R3WBX5"/>
<comment type="similarity">
    <text evidence="2">Belongs to the protein kinase superfamily. CMGC Ser/Thr protein kinase family. CDC2/CDKX subfamily.</text>
</comment>
<dbReference type="InterPro" id="IPR000719">
    <property type="entry name" value="Prot_kinase_dom"/>
</dbReference>
<evidence type="ECO:0000256" key="1">
    <source>
        <dbReference type="ARBA" id="ARBA00001946"/>
    </source>
</evidence>
<evidence type="ECO:0000259" key="15">
    <source>
        <dbReference type="PROSITE" id="PS50011"/>
    </source>
</evidence>
<dbReference type="GO" id="GO:0005524">
    <property type="term" value="F:ATP binding"/>
    <property type="evidence" value="ECO:0007669"/>
    <property type="project" value="UniProtKB-KW"/>
</dbReference>
<feature type="compositionally biased region" description="Basic and acidic residues" evidence="14">
    <location>
        <begin position="110"/>
        <end position="131"/>
    </location>
</feature>
<dbReference type="PROSITE" id="PS50011">
    <property type="entry name" value="PROTEIN_KINASE_DOM"/>
    <property type="match status" value="1"/>
</dbReference>
<feature type="region of interest" description="Disordered" evidence="14">
    <location>
        <begin position="647"/>
        <end position="731"/>
    </location>
</feature>
<dbReference type="FunFam" id="3.30.200.20:FF:000054">
    <property type="entry name" value="Cyclin-dependent kinase 11B"/>
    <property type="match status" value="1"/>
</dbReference>
<feature type="compositionally biased region" description="Basic and acidic residues" evidence="14">
    <location>
        <begin position="71"/>
        <end position="90"/>
    </location>
</feature>
<sequence>MARDDHQKSSKHNSKEHTKHFVEEEEELDYGEIDDEIVLATNHSPREEGEELSEEGEASSDDNTGAMETEQQEREYRSRLTQRKAEREAKAAVAATTMAKGNAVHLPPRSKFDSPERSIDDRDVLLEKPDVHNSASTGAFQNLTSSSSSESSNGKRSLKRSHDQQRIEIPVKKPNNAATASATSSSRHNRRHHHRQSSHRSHQKSSESQPDLHKNAVPIPVSAAKKPYHPSGSPAPPSSGRNRSRSPPHNRGGVGAKADTYITPPPPLEPSGLNTRLAPGRAPIIDGSHLKYLEEEEEEEDDEDAIYCGESGVLQANGDEGKDEETVKESQLDRAPPKPFYFPSIQGCRSVDEFECLNRIEEGTYGVVYRARDKRTNEVVALKRLKMEKEREGFPITSLREINTLMKAQHENIVTVREIVVGFDLDKIYLVMEYVEHDLKSLMEVMSGPFTVGQVKCLLIQLLRAVQHLHDNWILHRDLKTSNLLLSHKGILKVGDFGLAREYGSPLQHYTEVVVTLWYRAVELLLGSKSYSTPIDLWSVGCIFAEFLLQRPLFPGKGEVDQINMIFRDLGTPNERIWPGVTQLPGMRNGVFTEYPYNQLRRRFTEKQISGLGFELLTNFLTYCPERRITAEKALSHRYFTERPQAIHPSMMPSWPAKSEGGGRPPQSSQRPASPRPPPGATGSLQEPPAPLGASRFFAATSKRTPSRNTTTGGGSGIRGSGPDHGFLLRF</sequence>
<evidence type="ECO:0000256" key="13">
    <source>
        <dbReference type="ARBA" id="ARBA00079859"/>
    </source>
</evidence>
<feature type="compositionally biased region" description="Basic residues" evidence="14">
    <location>
        <begin position="187"/>
        <end position="203"/>
    </location>
</feature>
<feature type="compositionally biased region" description="Acidic residues" evidence="14">
    <location>
        <begin position="23"/>
        <end position="37"/>
    </location>
</feature>
<proteinExistence type="inferred from homology"/>
<reference evidence="16 17" key="2">
    <citation type="submission" date="2018-11" db="EMBL/GenBank/DDBJ databases">
        <authorList>
            <consortium name="Pathogen Informatics"/>
        </authorList>
    </citation>
    <scope>NUCLEOTIDE SEQUENCE [LARGE SCALE GENOMIC DNA]</scope>
</reference>
<comment type="cofactor">
    <cofactor evidence="1">
        <name>Mg(2+)</name>
        <dbReference type="ChEBI" id="CHEBI:18420"/>
    </cofactor>
</comment>
<dbReference type="EMBL" id="UYRS01018741">
    <property type="protein sequence ID" value="VDK39681.1"/>
    <property type="molecule type" value="Genomic_DNA"/>
</dbReference>
<feature type="compositionally biased region" description="Basic and acidic residues" evidence="14">
    <location>
        <begin position="1"/>
        <end position="22"/>
    </location>
</feature>
<name>A0A0R3WBX5_TAEAS</name>
<dbReference type="STRING" id="60517.A0A0R3WBX5"/>
<dbReference type="SMART" id="SM00220">
    <property type="entry name" value="S_TKc"/>
    <property type="match status" value="1"/>
</dbReference>
<feature type="compositionally biased region" description="Basic and acidic residues" evidence="14">
    <location>
        <begin position="160"/>
        <end position="171"/>
    </location>
</feature>
<dbReference type="InterPro" id="IPR050108">
    <property type="entry name" value="CDK"/>
</dbReference>
<evidence type="ECO:0000256" key="12">
    <source>
        <dbReference type="ARBA" id="ARBA00048367"/>
    </source>
</evidence>
<evidence type="ECO:0000256" key="3">
    <source>
        <dbReference type="ARBA" id="ARBA00012425"/>
    </source>
</evidence>
<dbReference type="Proteomes" id="UP000282613">
    <property type="component" value="Unassembled WGS sequence"/>
</dbReference>
<dbReference type="EC" id="2.7.11.22" evidence="3"/>
<feature type="compositionally biased region" description="Polar residues" evidence="14">
    <location>
        <begin position="133"/>
        <end position="144"/>
    </location>
</feature>
<dbReference type="WBParaSite" id="TASK_0000816601-mRNA-1">
    <property type="protein sequence ID" value="TASK_0000816601-mRNA-1"/>
    <property type="gene ID" value="TASK_0000816601"/>
</dbReference>
<keyword evidence="8" id="KW-0418">Kinase</keyword>
<keyword evidence="10" id="KW-0131">Cell cycle</keyword>
<dbReference type="CDD" id="cd07843">
    <property type="entry name" value="STKc_CDC2L1"/>
    <property type="match status" value="1"/>
</dbReference>
<comment type="catalytic activity">
    <reaction evidence="11">
        <text>L-threonyl-[protein] + ATP = O-phospho-L-threonyl-[protein] + ADP + H(+)</text>
        <dbReference type="Rhea" id="RHEA:46608"/>
        <dbReference type="Rhea" id="RHEA-COMP:11060"/>
        <dbReference type="Rhea" id="RHEA-COMP:11605"/>
        <dbReference type="ChEBI" id="CHEBI:15378"/>
        <dbReference type="ChEBI" id="CHEBI:30013"/>
        <dbReference type="ChEBI" id="CHEBI:30616"/>
        <dbReference type="ChEBI" id="CHEBI:61977"/>
        <dbReference type="ChEBI" id="CHEBI:456216"/>
        <dbReference type="EC" id="2.7.11.22"/>
    </reaction>
</comment>
<feature type="compositionally biased region" description="Acidic residues" evidence="14">
    <location>
        <begin position="48"/>
        <end position="60"/>
    </location>
</feature>
<evidence type="ECO:0000313" key="17">
    <source>
        <dbReference type="Proteomes" id="UP000282613"/>
    </source>
</evidence>
<comment type="catalytic activity">
    <reaction evidence="12">
        <text>L-seryl-[protein] + ATP = O-phospho-L-seryl-[protein] + ADP + H(+)</text>
        <dbReference type="Rhea" id="RHEA:17989"/>
        <dbReference type="Rhea" id="RHEA-COMP:9863"/>
        <dbReference type="Rhea" id="RHEA-COMP:11604"/>
        <dbReference type="ChEBI" id="CHEBI:15378"/>
        <dbReference type="ChEBI" id="CHEBI:29999"/>
        <dbReference type="ChEBI" id="CHEBI:30616"/>
        <dbReference type="ChEBI" id="CHEBI:83421"/>
        <dbReference type="ChEBI" id="CHEBI:456216"/>
        <dbReference type="EC" id="2.7.11.22"/>
    </reaction>
</comment>